<evidence type="ECO:0000256" key="5">
    <source>
        <dbReference type="SAM" id="MobiDB-lite"/>
    </source>
</evidence>
<protein>
    <recommendedName>
        <fullName evidence="10">BTB/POZ domain-containing protein</fullName>
    </recommendedName>
</protein>
<dbReference type="EMBL" id="JAIWQS010000005">
    <property type="protein sequence ID" value="KAJ8765589.1"/>
    <property type="molecule type" value="Genomic_DNA"/>
</dbReference>
<evidence type="ECO:0000256" key="3">
    <source>
        <dbReference type="PROSITE-ProRule" id="PRU00982"/>
    </source>
</evidence>
<evidence type="ECO:0008006" key="10">
    <source>
        <dbReference type="Google" id="ProtNLM"/>
    </source>
</evidence>
<dbReference type="Proteomes" id="UP001159364">
    <property type="component" value="Linkage Group LG05"/>
</dbReference>
<dbReference type="InterPro" id="IPR027356">
    <property type="entry name" value="NPH3_dom"/>
</dbReference>
<evidence type="ECO:0000256" key="2">
    <source>
        <dbReference type="ARBA" id="ARBA00022786"/>
    </source>
</evidence>
<evidence type="ECO:0000313" key="8">
    <source>
        <dbReference type="EMBL" id="KAJ8765589.1"/>
    </source>
</evidence>
<dbReference type="PANTHER" id="PTHR32370">
    <property type="entry name" value="OS12G0117600 PROTEIN"/>
    <property type="match status" value="1"/>
</dbReference>
<comment type="pathway">
    <text evidence="1">Protein modification; protein ubiquitination.</text>
</comment>
<organism evidence="8 9">
    <name type="scientific">Erythroxylum novogranatense</name>
    <dbReference type="NCBI Taxonomy" id="1862640"/>
    <lineage>
        <taxon>Eukaryota</taxon>
        <taxon>Viridiplantae</taxon>
        <taxon>Streptophyta</taxon>
        <taxon>Embryophyta</taxon>
        <taxon>Tracheophyta</taxon>
        <taxon>Spermatophyta</taxon>
        <taxon>Magnoliopsida</taxon>
        <taxon>eudicotyledons</taxon>
        <taxon>Gunneridae</taxon>
        <taxon>Pentapetalae</taxon>
        <taxon>rosids</taxon>
        <taxon>fabids</taxon>
        <taxon>Malpighiales</taxon>
        <taxon>Erythroxylaceae</taxon>
        <taxon>Erythroxylum</taxon>
    </lineage>
</organism>
<sequence>MNPKMSSMWNDHLGAVDTIYEEEYEYSSSSSSPSLSPSPSSPPTPLHSRVQSWTLATGKKTDVMIYVQGTCFHLHKEPLTSRSLYFKRQLTGVSQITLPLNVRADTFCLIAQYCYGAHTVITPFNVAALMTAAELLEMTQTSGGRDGDLKQITETYFRRVIAVNRELASVVFRYCLQLLPESETMAFLVSRCLEALDFTKLEACLDEVIDLPAENFQIIAESMQRRFISHDMLYRVIDLYIKEHGSKITEDQRAEICNFVDCDKLSQPLLLHAVQNPRLPLRFVVRAMLMEQLNTRRTINTTAANSHHVHKRNHHHLNVFGGDSSMTLGSILRRDAATREAVQLKAEMEATNSRIQSLEKELASMKKLLQKSEKERNLMEKKLVKSEKETRVLECDLRETVMRELEREGRSVMESPRSASFHYGPREAKVERGQTGSTSFASTFRFGLKGQASVAEVSTTTSKPSCDNREHKGWISRLKKTLGMPKSSSRFSKEDANETMRNLTEVLVADSSSQNSAHS</sequence>
<evidence type="ECO:0000256" key="1">
    <source>
        <dbReference type="ARBA" id="ARBA00004906"/>
    </source>
</evidence>
<accession>A0AAV8THB7</accession>
<keyword evidence="2" id="KW-0833">Ubl conjugation pathway</keyword>
<dbReference type="InterPro" id="IPR011333">
    <property type="entry name" value="SKP1/BTB/POZ_sf"/>
</dbReference>
<evidence type="ECO:0000256" key="4">
    <source>
        <dbReference type="SAM" id="Coils"/>
    </source>
</evidence>
<feature type="compositionally biased region" description="Low complexity" evidence="5">
    <location>
        <begin position="27"/>
        <end position="38"/>
    </location>
</feature>
<evidence type="ECO:0000259" key="6">
    <source>
        <dbReference type="PROSITE" id="PS50097"/>
    </source>
</evidence>
<dbReference type="Pfam" id="PF03000">
    <property type="entry name" value="NPH3"/>
    <property type="match status" value="1"/>
</dbReference>
<feature type="coiled-coil region" evidence="4">
    <location>
        <begin position="334"/>
        <end position="389"/>
    </location>
</feature>
<keyword evidence="9" id="KW-1185">Reference proteome</keyword>
<dbReference type="AlphaFoldDB" id="A0AAV8THB7"/>
<dbReference type="PROSITE" id="PS50097">
    <property type="entry name" value="BTB"/>
    <property type="match status" value="1"/>
</dbReference>
<evidence type="ECO:0000313" key="9">
    <source>
        <dbReference type="Proteomes" id="UP001159364"/>
    </source>
</evidence>
<comment type="caution">
    <text evidence="8">The sequence shown here is derived from an EMBL/GenBank/DDBJ whole genome shotgun (WGS) entry which is preliminary data.</text>
</comment>
<feature type="domain" description="NPH3" evidence="7">
    <location>
        <begin position="226"/>
        <end position="294"/>
    </location>
</feature>
<gene>
    <name evidence="8" type="ORF">K2173_014711</name>
</gene>
<keyword evidence="4" id="KW-0175">Coiled coil</keyword>
<dbReference type="InterPro" id="IPR043454">
    <property type="entry name" value="NPH3/RPT2-like"/>
</dbReference>
<comment type="similarity">
    <text evidence="3">Belongs to the NPH3 family.</text>
</comment>
<dbReference type="Pfam" id="PF00651">
    <property type="entry name" value="BTB"/>
    <property type="match status" value="1"/>
</dbReference>
<dbReference type="SMART" id="SM00225">
    <property type="entry name" value="BTB"/>
    <property type="match status" value="1"/>
</dbReference>
<feature type="region of interest" description="Disordered" evidence="5">
    <location>
        <begin position="457"/>
        <end position="479"/>
    </location>
</feature>
<name>A0AAV8THB7_9ROSI</name>
<feature type="domain" description="BTB" evidence="6">
    <location>
        <begin position="61"/>
        <end position="123"/>
    </location>
</feature>
<dbReference type="Gene3D" id="3.30.710.10">
    <property type="entry name" value="Potassium Channel Kv1.1, Chain A"/>
    <property type="match status" value="1"/>
</dbReference>
<reference evidence="8 9" key="1">
    <citation type="submission" date="2021-09" db="EMBL/GenBank/DDBJ databases">
        <title>Genomic insights and catalytic innovation underlie evolution of tropane alkaloids biosynthesis.</title>
        <authorList>
            <person name="Wang Y.-J."/>
            <person name="Tian T."/>
            <person name="Huang J.-P."/>
            <person name="Huang S.-X."/>
        </authorList>
    </citation>
    <scope>NUCLEOTIDE SEQUENCE [LARGE SCALE GENOMIC DNA]</scope>
    <source>
        <strain evidence="8">KIB-2018</strain>
        <tissue evidence="8">Leaf</tissue>
    </source>
</reference>
<dbReference type="InterPro" id="IPR000210">
    <property type="entry name" value="BTB/POZ_dom"/>
</dbReference>
<proteinExistence type="inferred from homology"/>
<evidence type="ECO:0000259" key="7">
    <source>
        <dbReference type="PROSITE" id="PS51649"/>
    </source>
</evidence>
<dbReference type="SUPFAM" id="SSF54695">
    <property type="entry name" value="POZ domain"/>
    <property type="match status" value="1"/>
</dbReference>
<feature type="region of interest" description="Disordered" evidence="5">
    <location>
        <begin position="27"/>
        <end position="49"/>
    </location>
</feature>
<dbReference type="PROSITE" id="PS51649">
    <property type="entry name" value="NPH3"/>
    <property type="match status" value="1"/>
</dbReference>